<gene>
    <name evidence="5" type="ORF">ACFO7V_08515</name>
</gene>
<feature type="domain" description="Glycosyl transferase family 1" evidence="3">
    <location>
        <begin position="253"/>
        <end position="424"/>
    </location>
</feature>
<dbReference type="PANTHER" id="PTHR12526">
    <property type="entry name" value="GLYCOSYLTRANSFERASE"/>
    <property type="match status" value="1"/>
</dbReference>
<protein>
    <submittedName>
        <fullName evidence="5">Glycosyltransferase family 4 protein</fullName>
    </submittedName>
</protein>
<dbReference type="SUPFAM" id="SSF53756">
    <property type="entry name" value="UDP-Glycosyltransferase/glycogen phosphorylase"/>
    <property type="match status" value="1"/>
</dbReference>
<evidence type="ECO:0000259" key="3">
    <source>
        <dbReference type="Pfam" id="PF00534"/>
    </source>
</evidence>
<dbReference type="Gene3D" id="3.40.50.2000">
    <property type="entry name" value="Glycogen Phosphorylase B"/>
    <property type="match status" value="2"/>
</dbReference>
<evidence type="ECO:0000256" key="1">
    <source>
        <dbReference type="ARBA" id="ARBA00022676"/>
    </source>
</evidence>
<reference evidence="6" key="1">
    <citation type="journal article" date="2019" name="Int. J. Syst. Evol. Microbiol.">
        <title>The Global Catalogue of Microorganisms (GCM) 10K type strain sequencing project: providing services to taxonomists for standard genome sequencing and annotation.</title>
        <authorList>
            <consortium name="The Broad Institute Genomics Platform"/>
            <consortium name="The Broad Institute Genome Sequencing Center for Infectious Disease"/>
            <person name="Wu L."/>
            <person name="Ma J."/>
        </authorList>
    </citation>
    <scope>NUCLEOTIDE SEQUENCE [LARGE SCALE GENOMIC DNA]</scope>
    <source>
        <strain evidence="6">CGMCC 1.12849</strain>
    </source>
</reference>
<dbReference type="Pfam" id="PF13579">
    <property type="entry name" value="Glyco_trans_4_4"/>
    <property type="match status" value="1"/>
</dbReference>
<evidence type="ECO:0000313" key="6">
    <source>
        <dbReference type="Proteomes" id="UP001595884"/>
    </source>
</evidence>
<dbReference type="Proteomes" id="UP001595884">
    <property type="component" value="Unassembled WGS sequence"/>
</dbReference>
<dbReference type="PANTHER" id="PTHR12526:SF629">
    <property type="entry name" value="TEICHURONIC ACID BIOSYNTHESIS GLYCOSYLTRANSFERASE TUAH-RELATED"/>
    <property type="match status" value="1"/>
</dbReference>
<dbReference type="InterPro" id="IPR001296">
    <property type="entry name" value="Glyco_trans_1"/>
</dbReference>
<sequence length="451" mass="50244">MSEAIQVLEQIPSSRQKRHYESEAAVYRGAEPVLDKLQIHMDATSQHDSVLFLGTNSLPHTGSGYAQRTQSVLSSLIDEGWLVSAATRVQYPLNIGKLNSALKDRIGAVEYERLLPQIARHDLSGRVQQQADELLKKVIRDRPSVLHTTTDFTNALAVKAVSEATGIPWVYEVRGQLADTWLSTRPSSAADSERYRYFVEREAYVARSASFVLTLGEQMKHNLVETGVDADRIEILPNGIGEEFLKEPIEKGAARAQLGLDPEAFYVGTVSSLVPYEGLETVIRALARIKEHGKHVKLLIVGDGTEKENLIRLATELGIQNRCEFPGRVPREKAHVYHSALNLFVVPRVDNTVTRAVTPLKPVEALASCVPVLASDLPALRELIIDGETGHLVKPEDPAEWRRVIEMLRDNPEKVSNMGKSGRRFVLKTRTWSQNAKKLDSVYRSVINKPL</sequence>
<keyword evidence="2" id="KW-0808">Transferase</keyword>
<evidence type="ECO:0000259" key="4">
    <source>
        <dbReference type="Pfam" id="PF13579"/>
    </source>
</evidence>
<keyword evidence="6" id="KW-1185">Reference proteome</keyword>
<feature type="domain" description="Glycosyltransferase subfamily 4-like N-terminal" evidence="4">
    <location>
        <begin position="64"/>
        <end position="239"/>
    </location>
</feature>
<dbReference type="RefSeq" id="WP_346060153.1">
    <property type="nucleotide sequence ID" value="NZ_BAAAVQ010000073.1"/>
</dbReference>
<dbReference type="Pfam" id="PF00534">
    <property type="entry name" value="Glycos_transf_1"/>
    <property type="match status" value="1"/>
</dbReference>
<evidence type="ECO:0000313" key="5">
    <source>
        <dbReference type="EMBL" id="MFC4716181.1"/>
    </source>
</evidence>
<name>A0ABV9MJU0_9MICC</name>
<comment type="caution">
    <text evidence="5">The sequence shown here is derived from an EMBL/GenBank/DDBJ whole genome shotgun (WGS) entry which is preliminary data.</text>
</comment>
<dbReference type="InterPro" id="IPR028098">
    <property type="entry name" value="Glyco_trans_4-like_N"/>
</dbReference>
<keyword evidence="1" id="KW-0328">Glycosyltransferase</keyword>
<proteinExistence type="predicted"/>
<evidence type="ECO:0000256" key="2">
    <source>
        <dbReference type="ARBA" id="ARBA00022679"/>
    </source>
</evidence>
<organism evidence="5 6">
    <name type="scientific">Glutamicibacter bergerei</name>
    <dbReference type="NCBI Taxonomy" id="256702"/>
    <lineage>
        <taxon>Bacteria</taxon>
        <taxon>Bacillati</taxon>
        <taxon>Actinomycetota</taxon>
        <taxon>Actinomycetes</taxon>
        <taxon>Micrococcales</taxon>
        <taxon>Micrococcaceae</taxon>
        <taxon>Glutamicibacter</taxon>
    </lineage>
</organism>
<dbReference type="EMBL" id="JBHSHE010000037">
    <property type="protein sequence ID" value="MFC4716181.1"/>
    <property type="molecule type" value="Genomic_DNA"/>
</dbReference>
<dbReference type="CDD" id="cd03794">
    <property type="entry name" value="GT4_WbuB-like"/>
    <property type="match status" value="1"/>
</dbReference>
<accession>A0ABV9MJU0</accession>